<dbReference type="EMBL" id="CAMPGE010020932">
    <property type="protein sequence ID" value="CAI2379112.1"/>
    <property type="molecule type" value="Genomic_DNA"/>
</dbReference>
<gene>
    <name evidence="4" type="ORF">ECRASSUSDP1_LOCUS20521</name>
</gene>
<feature type="region of interest" description="Disordered" evidence="1">
    <location>
        <begin position="649"/>
        <end position="711"/>
    </location>
</feature>
<feature type="transmembrane region" description="Helical" evidence="2">
    <location>
        <begin position="47"/>
        <end position="67"/>
    </location>
</feature>
<dbReference type="Proteomes" id="UP001295684">
    <property type="component" value="Unassembled WGS sequence"/>
</dbReference>
<proteinExistence type="predicted"/>
<dbReference type="SUPFAM" id="SSF81324">
    <property type="entry name" value="Voltage-gated potassium channels"/>
    <property type="match status" value="1"/>
</dbReference>
<feature type="transmembrane region" description="Helical" evidence="2">
    <location>
        <begin position="113"/>
        <end position="133"/>
    </location>
</feature>
<feature type="transmembrane region" description="Helical" evidence="2">
    <location>
        <begin position="251"/>
        <end position="275"/>
    </location>
</feature>
<feature type="domain" description="Cyclic nucleotide-binding" evidence="3">
    <location>
        <begin position="360"/>
        <end position="455"/>
    </location>
</feature>
<dbReference type="Gene3D" id="2.60.120.10">
    <property type="entry name" value="Jelly Rolls"/>
    <property type="match status" value="1"/>
</dbReference>
<keyword evidence="2" id="KW-0812">Transmembrane</keyword>
<evidence type="ECO:0000313" key="4">
    <source>
        <dbReference type="EMBL" id="CAI2379112.1"/>
    </source>
</evidence>
<dbReference type="Gene3D" id="1.10.287.70">
    <property type="match status" value="1"/>
</dbReference>
<keyword evidence="2" id="KW-1133">Transmembrane helix</keyword>
<feature type="compositionally biased region" description="Basic and acidic residues" evidence="1">
    <location>
        <begin position="891"/>
        <end position="901"/>
    </location>
</feature>
<protein>
    <recommendedName>
        <fullName evidence="3">Cyclic nucleotide-binding domain-containing protein</fullName>
    </recommendedName>
</protein>
<dbReference type="PANTHER" id="PTHR47823">
    <property type="entry name" value="ION_TRANS DOMAIN-CONTAINING PROTEIN"/>
    <property type="match status" value="1"/>
</dbReference>
<feature type="region of interest" description="Disordered" evidence="1">
    <location>
        <begin position="890"/>
        <end position="920"/>
    </location>
</feature>
<evidence type="ECO:0000256" key="2">
    <source>
        <dbReference type="SAM" id="Phobius"/>
    </source>
</evidence>
<dbReference type="AlphaFoldDB" id="A0AAD1XVC5"/>
<feature type="transmembrane region" description="Helical" evidence="2">
    <location>
        <begin position="180"/>
        <end position="200"/>
    </location>
</feature>
<evidence type="ECO:0000256" key="1">
    <source>
        <dbReference type="SAM" id="MobiDB-lite"/>
    </source>
</evidence>
<organism evidence="4 5">
    <name type="scientific">Euplotes crassus</name>
    <dbReference type="NCBI Taxonomy" id="5936"/>
    <lineage>
        <taxon>Eukaryota</taxon>
        <taxon>Sar</taxon>
        <taxon>Alveolata</taxon>
        <taxon>Ciliophora</taxon>
        <taxon>Intramacronucleata</taxon>
        <taxon>Spirotrichea</taxon>
        <taxon>Hypotrichia</taxon>
        <taxon>Euplotida</taxon>
        <taxon>Euplotidae</taxon>
        <taxon>Moneuplotes</taxon>
    </lineage>
</organism>
<dbReference type="PROSITE" id="PS50042">
    <property type="entry name" value="CNMP_BINDING_3"/>
    <property type="match status" value="1"/>
</dbReference>
<dbReference type="InterPro" id="IPR000595">
    <property type="entry name" value="cNMP-bd_dom"/>
</dbReference>
<dbReference type="PANTHER" id="PTHR47823:SF9">
    <property type="entry name" value="CHROMOSOME UNDETERMINED SCAFFOLD_10, WHOLE GENOME SHOTGUN SEQUENCE"/>
    <property type="match status" value="1"/>
</dbReference>
<feature type="compositionally biased region" description="Acidic residues" evidence="1">
    <location>
        <begin position="902"/>
        <end position="915"/>
    </location>
</feature>
<comment type="caution">
    <text evidence="4">The sequence shown here is derived from an EMBL/GenBank/DDBJ whole genome shotgun (WGS) entry which is preliminary data.</text>
</comment>
<feature type="transmembrane region" description="Helical" evidence="2">
    <location>
        <begin position="139"/>
        <end position="159"/>
    </location>
</feature>
<dbReference type="InterPro" id="IPR014710">
    <property type="entry name" value="RmlC-like_jellyroll"/>
</dbReference>
<evidence type="ECO:0000313" key="5">
    <source>
        <dbReference type="Proteomes" id="UP001295684"/>
    </source>
</evidence>
<evidence type="ECO:0000259" key="3">
    <source>
        <dbReference type="PROSITE" id="PS50042"/>
    </source>
</evidence>
<feature type="compositionally biased region" description="Polar residues" evidence="1">
    <location>
        <begin position="688"/>
        <end position="703"/>
    </location>
</feature>
<feature type="transmembrane region" description="Helical" evidence="2">
    <location>
        <begin position="220"/>
        <end position="239"/>
    </location>
</feature>
<feature type="transmembrane region" description="Helical" evidence="2">
    <location>
        <begin position="79"/>
        <end position="101"/>
    </location>
</feature>
<feature type="compositionally biased region" description="Polar residues" evidence="1">
    <location>
        <begin position="657"/>
        <end position="669"/>
    </location>
</feature>
<feature type="compositionally biased region" description="Basic and acidic residues" evidence="1">
    <location>
        <begin position="673"/>
        <end position="685"/>
    </location>
</feature>
<keyword evidence="5" id="KW-1185">Reference proteome</keyword>
<reference evidence="4" key="1">
    <citation type="submission" date="2023-07" db="EMBL/GenBank/DDBJ databases">
        <authorList>
            <consortium name="AG Swart"/>
            <person name="Singh M."/>
            <person name="Singh A."/>
            <person name="Seah K."/>
            <person name="Emmerich C."/>
        </authorList>
    </citation>
    <scope>NUCLEOTIDE SEQUENCE</scope>
    <source>
        <strain evidence="4">DP1</strain>
    </source>
</reference>
<accession>A0AAD1XVC5</accession>
<keyword evidence="2" id="KW-0472">Membrane</keyword>
<name>A0AAD1XVC5_EUPCR</name>
<dbReference type="InterPro" id="IPR018490">
    <property type="entry name" value="cNMP-bd_dom_sf"/>
</dbReference>
<dbReference type="SUPFAM" id="SSF51206">
    <property type="entry name" value="cAMP-binding domain-like"/>
    <property type="match status" value="1"/>
</dbReference>
<sequence length="945" mass="110409">MKLGNEIIKRKHAVKIEVKRDIAQRIKERQKIEKMTRLQRFLWEGNWFIHFWDGLICLCGVYIIILLPISAFDMIRGNWFWITFNILTELIFILDIIILYYKPMKNKYKRITFVYDILALFPQFTVLYFTPIYDDPDFEWIRIIYIIKALKSHVFFSSLDSFLKKMNRENDGDLSRVIKLFIFLLVFIQVVGCLWIYMGLNSSDSGNWIHSQGLQKEDRMRIYIFSVYYAAISITTIGYGDFSGTIHAEILYIVICIIVGSVYYSFFISIVGSVFSNRSLRANIYSTYIGYIEKMKRNYKIPDDLALQLASYYENHSKTLDLANNKKKIDIEHLMKSFPSTLQHEIRMIIYHEAIQNIEFLQDKTYEFYFQLLPLITQNKVIKQSFIYKEGQIASSVIFFQSGMALNMTTKSIIHEPCLIGDTDVIRIRKRQESIIAIEDCDTLQIERIAFNDFLKSSGQGSNKFPEAKEYILKRADEYDEYLKPFLEAKRKLKAEEKKSNVKKKIKSSMINKRIKTKIFNIFSYNKESDKKNFKRLSNRKIEEIVEIENKFPRLSTFAKGRRGSFGKKQKKFLQNKLRAKASFRQKTSIKKAERASHKMVVLAHQSTLKAFGASNAHQKLTSARQAQINHKRDEADSFVSSIITITSKKSDKNSKPNTPSQFKKTSQYEGGESEHEEKTEENKAEGSNNDNKTSQATENLSKNSKELDHLRMGESSSFLNDMEEIKEVNSVSSKSCTLISIGSSSFTIKDNSKTVALECLERIKNINMELKSKLKRGQDIANSFLDLIKEVRNQTDRVCNGTDNSQILKSNKFKVYEFCYDNMESAFKNYKKVMKMGQSLLSNQQSLEKMKYSIQLYQEIMDYDVLLNKEEEEVSQDYNQPEDSLFFKKYTNETSERNDQEEKEESEEKEEPVEKEEHKEILVLQDFESSFESNSDIGINPEFM</sequence>